<dbReference type="RefSeq" id="WP_307345896.1">
    <property type="nucleotide sequence ID" value="NZ_JAUSVS010000001.1"/>
</dbReference>
<sequence length="82" mass="9169">MIEHPTTDLDRVSLRISEMARAFAAEADGLASDPYFRDAVLKVSVSSFTWAMREAFDDRSQYLLADELATQATAVRRASEVK</sequence>
<dbReference type="Proteomes" id="UP001228905">
    <property type="component" value="Unassembled WGS sequence"/>
</dbReference>
<name>A0ABU0IPL2_9CAUL</name>
<evidence type="ECO:0000313" key="2">
    <source>
        <dbReference type="Proteomes" id="UP001228905"/>
    </source>
</evidence>
<dbReference type="EMBL" id="JAUSVS010000001">
    <property type="protein sequence ID" value="MDQ0462902.1"/>
    <property type="molecule type" value="Genomic_DNA"/>
</dbReference>
<evidence type="ECO:0000313" key="1">
    <source>
        <dbReference type="EMBL" id="MDQ0462902.1"/>
    </source>
</evidence>
<comment type="caution">
    <text evidence="1">The sequence shown here is derived from an EMBL/GenBank/DDBJ whole genome shotgun (WGS) entry which is preliminary data.</text>
</comment>
<protein>
    <submittedName>
        <fullName evidence="1">Uncharacterized protein</fullName>
    </submittedName>
</protein>
<accession>A0ABU0IPL2</accession>
<keyword evidence="2" id="KW-1185">Reference proteome</keyword>
<reference evidence="1 2" key="1">
    <citation type="submission" date="2023-07" db="EMBL/GenBank/DDBJ databases">
        <title>Genomic Encyclopedia of Type Strains, Phase IV (KMG-IV): sequencing the most valuable type-strain genomes for metagenomic binning, comparative biology and taxonomic classification.</title>
        <authorList>
            <person name="Goeker M."/>
        </authorList>
    </citation>
    <scope>NUCLEOTIDE SEQUENCE [LARGE SCALE GENOMIC DNA]</scope>
    <source>
        <strain evidence="1 2">DSM 18695</strain>
    </source>
</reference>
<proteinExistence type="predicted"/>
<gene>
    <name evidence="1" type="ORF">QO010_000650</name>
</gene>
<organism evidence="1 2">
    <name type="scientific">Caulobacter ginsengisoli</name>
    <dbReference type="NCBI Taxonomy" id="400775"/>
    <lineage>
        <taxon>Bacteria</taxon>
        <taxon>Pseudomonadati</taxon>
        <taxon>Pseudomonadota</taxon>
        <taxon>Alphaproteobacteria</taxon>
        <taxon>Caulobacterales</taxon>
        <taxon>Caulobacteraceae</taxon>
        <taxon>Caulobacter</taxon>
    </lineage>
</organism>